<proteinExistence type="predicted"/>
<reference evidence="2" key="1">
    <citation type="submission" date="2020-02" db="EMBL/GenBank/DDBJ databases">
        <authorList>
            <person name="Meier V. D."/>
        </authorList>
    </citation>
    <scope>NUCLEOTIDE SEQUENCE</scope>
    <source>
        <strain evidence="2">AVDCRST_MAG66</strain>
    </source>
</reference>
<feature type="compositionally biased region" description="Low complexity" evidence="1">
    <location>
        <begin position="1"/>
        <end position="17"/>
    </location>
</feature>
<name>A0A6J4PKG8_9PSEU</name>
<evidence type="ECO:0000256" key="1">
    <source>
        <dbReference type="SAM" id="MobiDB-lite"/>
    </source>
</evidence>
<evidence type="ECO:0000313" key="2">
    <source>
        <dbReference type="EMBL" id="CAA9418463.1"/>
    </source>
</evidence>
<gene>
    <name evidence="2" type="ORF">AVDCRST_MAG66-2497</name>
</gene>
<protein>
    <submittedName>
        <fullName evidence="2">Uncharacterized protein</fullName>
    </submittedName>
</protein>
<organism evidence="2">
    <name type="scientific">uncultured Pseudonocardia sp</name>
    <dbReference type="NCBI Taxonomy" id="211455"/>
    <lineage>
        <taxon>Bacteria</taxon>
        <taxon>Bacillati</taxon>
        <taxon>Actinomycetota</taxon>
        <taxon>Actinomycetes</taxon>
        <taxon>Pseudonocardiales</taxon>
        <taxon>Pseudonocardiaceae</taxon>
        <taxon>Pseudonocardia</taxon>
        <taxon>environmental samples</taxon>
    </lineage>
</organism>
<sequence>MGGAAASPAPAGVPEGPTVDGSQVQVDADRPSPPLGFRAQPGAGVPLPSGRVGA</sequence>
<dbReference type="EMBL" id="CADCUS010000362">
    <property type="protein sequence ID" value="CAA9418463.1"/>
    <property type="molecule type" value="Genomic_DNA"/>
</dbReference>
<feature type="region of interest" description="Disordered" evidence="1">
    <location>
        <begin position="1"/>
        <end position="54"/>
    </location>
</feature>
<accession>A0A6J4PKG8</accession>
<dbReference type="AlphaFoldDB" id="A0A6J4PKG8"/>